<keyword evidence="2 5" id="KW-0812">Transmembrane</keyword>
<name>A0A5C6CN66_9BACT</name>
<dbReference type="PANTHER" id="PTHR11814">
    <property type="entry name" value="SULFATE TRANSPORTER"/>
    <property type="match status" value="1"/>
</dbReference>
<evidence type="ECO:0000256" key="2">
    <source>
        <dbReference type="ARBA" id="ARBA00022692"/>
    </source>
</evidence>
<feature type="domain" description="MlaB-like STAS" evidence="7">
    <location>
        <begin position="566"/>
        <end position="627"/>
    </location>
</feature>
<feature type="transmembrane region" description="Helical" evidence="5">
    <location>
        <begin position="425"/>
        <end position="443"/>
    </location>
</feature>
<feature type="transmembrane region" description="Helical" evidence="5">
    <location>
        <begin position="386"/>
        <end position="405"/>
    </location>
</feature>
<dbReference type="EMBL" id="SJPS01000004">
    <property type="protein sequence ID" value="TWU25852.1"/>
    <property type="molecule type" value="Genomic_DNA"/>
</dbReference>
<dbReference type="GO" id="GO:0055085">
    <property type="term" value="P:transmembrane transport"/>
    <property type="evidence" value="ECO:0007669"/>
    <property type="project" value="InterPro"/>
</dbReference>
<evidence type="ECO:0000313" key="8">
    <source>
        <dbReference type="EMBL" id="TWU25852.1"/>
    </source>
</evidence>
<sequence>MFESNLSMSIFKSDLLASIVVFLVALPLCMGIAIASGAPVAAGLITGIIGGIIVGSLAGCPLQVSGPAAGLTVIVYEIIQTMGLEMLGLAVLLAGVIQIVAGLLRWGQWFRAVSPAVIQGMLAGIGFLIVASQFHVMIDDKPKGSGAQNLATIPQAIAKSFALPEFAPTEVRRIRSKLLHEVGELHRQQVNIHERLAEHVPHLPGAIAPTDIELEPPAVTMPQLVEQQQGLVEQMTGLMDEVDQLQKLTEGSKRSQRIVAASTAALSHSEAALEGLEKDNLGKALQLQTENIMVLEDLLASLKNHHLAAGLGMVTILAILLWQGFAPKKLQVIPAPLVAIVLATILATVFVVPVLYVEIPNNLWEEVRVPNTDILRYAPWADLAKAAVLLAVVASAETLLCATAVDQMQQGPRTAYDRELFAQGIGNVLCGLVGALPMTGVIVRSSANIQAGGKTRLSAIFHGVWLLLFVSVLAFLLRLIPTSSLAAMLVYTGYKLINVKSMVKLRQYGWGEVAIYAATVGTIIFTDLLSGVLVGIALSAGKLLYTFSHLEAKLSLSENGEKDAVLKLKGSATFIRLPKLAAVLERVPEDADLHVDFSHLDYIDHACLELLMNWAKQHESGKGNLVMDWGSLHSRVDRMARLNQDEAEQLESVV</sequence>
<comment type="subcellular location">
    <subcellularLocation>
        <location evidence="1">Membrane</location>
        <topology evidence="1">Multi-pass membrane protein</topology>
    </subcellularLocation>
</comment>
<evidence type="ECO:0000259" key="7">
    <source>
        <dbReference type="Pfam" id="PF13466"/>
    </source>
</evidence>
<feature type="domain" description="SLC26A/SulP transporter" evidence="6">
    <location>
        <begin position="287"/>
        <end position="519"/>
    </location>
</feature>
<dbReference type="Pfam" id="PF00916">
    <property type="entry name" value="Sulfate_transp"/>
    <property type="match status" value="2"/>
</dbReference>
<dbReference type="InterPro" id="IPR011547">
    <property type="entry name" value="SLC26A/SulP_dom"/>
</dbReference>
<evidence type="ECO:0000256" key="1">
    <source>
        <dbReference type="ARBA" id="ARBA00004141"/>
    </source>
</evidence>
<dbReference type="InterPro" id="IPR001902">
    <property type="entry name" value="SLC26A/SulP_fam"/>
</dbReference>
<keyword evidence="4 5" id="KW-0472">Membrane</keyword>
<feature type="transmembrane region" description="Helical" evidence="5">
    <location>
        <begin position="337"/>
        <end position="357"/>
    </location>
</feature>
<evidence type="ECO:0000259" key="6">
    <source>
        <dbReference type="Pfam" id="PF00916"/>
    </source>
</evidence>
<feature type="transmembrane region" description="Helical" evidence="5">
    <location>
        <begin position="116"/>
        <end position="138"/>
    </location>
</feature>
<feature type="transmembrane region" description="Helical" evidence="5">
    <location>
        <begin position="307"/>
        <end position="325"/>
    </location>
</feature>
<evidence type="ECO:0000256" key="4">
    <source>
        <dbReference type="ARBA" id="ARBA00023136"/>
    </source>
</evidence>
<dbReference type="InterPro" id="IPR036513">
    <property type="entry name" value="STAS_dom_sf"/>
</dbReference>
<feature type="transmembrane region" description="Helical" evidence="5">
    <location>
        <begin position="464"/>
        <end position="494"/>
    </location>
</feature>
<reference evidence="8 9" key="1">
    <citation type="submission" date="2019-02" db="EMBL/GenBank/DDBJ databases">
        <title>Deep-cultivation of Planctomycetes and their phenomic and genomic characterization uncovers novel biology.</title>
        <authorList>
            <person name="Wiegand S."/>
            <person name="Jogler M."/>
            <person name="Boedeker C."/>
            <person name="Pinto D."/>
            <person name="Vollmers J."/>
            <person name="Rivas-Marin E."/>
            <person name="Kohn T."/>
            <person name="Peeters S.H."/>
            <person name="Heuer A."/>
            <person name="Rast P."/>
            <person name="Oberbeckmann S."/>
            <person name="Bunk B."/>
            <person name="Jeske O."/>
            <person name="Meyerdierks A."/>
            <person name="Storesund J.E."/>
            <person name="Kallscheuer N."/>
            <person name="Luecker S."/>
            <person name="Lage O.M."/>
            <person name="Pohl T."/>
            <person name="Merkel B.J."/>
            <person name="Hornburger P."/>
            <person name="Mueller R.-W."/>
            <person name="Bruemmer F."/>
            <person name="Labrenz M."/>
            <person name="Spormann A.M."/>
            <person name="Op Den Camp H."/>
            <person name="Overmann J."/>
            <person name="Amann R."/>
            <person name="Jetten M.S.M."/>
            <person name="Mascher T."/>
            <person name="Medema M.H."/>
            <person name="Devos D.P."/>
            <person name="Kaster A.-K."/>
            <person name="Ovreas L."/>
            <person name="Rohde M."/>
            <person name="Galperin M.Y."/>
            <person name="Jogler C."/>
        </authorList>
    </citation>
    <scope>NUCLEOTIDE SEQUENCE [LARGE SCALE GENOMIC DNA]</scope>
    <source>
        <strain evidence="8 9">Pla144</strain>
    </source>
</reference>
<feature type="transmembrane region" description="Helical" evidence="5">
    <location>
        <begin position="41"/>
        <end position="62"/>
    </location>
</feature>
<dbReference type="GO" id="GO:0016020">
    <property type="term" value="C:membrane"/>
    <property type="evidence" value="ECO:0007669"/>
    <property type="project" value="UniProtKB-SubCell"/>
</dbReference>
<evidence type="ECO:0000313" key="9">
    <source>
        <dbReference type="Proteomes" id="UP000318437"/>
    </source>
</evidence>
<organism evidence="8 9">
    <name type="scientific">Bythopirellula polymerisocia</name>
    <dbReference type="NCBI Taxonomy" id="2528003"/>
    <lineage>
        <taxon>Bacteria</taxon>
        <taxon>Pseudomonadati</taxon>
        <taxon>Planctomycetota</taxon>
        <taxon>Planctomycetia</taxon>
        <taxon>Pirellulales</taxon>
        <taxon>Lacipirellulaceae</taxon>
        <taxon>Bythopirellula</taxon>
    </lineage>
</organism>
<feature type="transmembrane region" description="Helical" evidence="5">
    <location>
        <begin position="514"/>
        <end position="538"/>
    </location>
</feature>
<dbReference type="Proteomes" id="UP000318437">
    <property type="component" value="Unassembled WGS sequence"/>
</dbReference>
<comment type="caution">
    <text evidence="8">The sequence shown here is derived from an EMBL/GenBank/DDBJ whole genome shotgun (WGS) entry which is preliminary data.</text>
</comment>
<dbReference type="Pfam" id="PF13466">
    <property type="entry name" value="STAS_2"/>
    <property type="match status" value="1"/>
</dbReference>
<keyword evidence="9" id="KW-1185">Reference proteome</keyword>
<protein>
    <submittedName>
        <fullName evidence="8">C4-dicarboxylic acid transporter DauA</fullName>
    </submittedName>
</protein>
<keyword evidence="3 5" id="KW-1133">Transmembrane helix</keyword>
<evidence type="ECO:0000256" key="3">
    <source>
        <dbReference type="ARBA" id="ARBA00022989"/>
    </source>
</evidence>
<gene>
    <name evidence="8" type="primary">dauA_1</name>
    <name evidence="8" type="ORF">Pla144_30640</name>
</gene>
<evidence type="ECO:0000256" key="5">
    <source>
        <dbReference type="SAM" id="Phobius"/>
    </source>
</evidence>
<dbReference type="AlphaFoldDB" id="A0A5C6CN66"/>
<accession>A0A5C6CN66</accession>
<feature type="transmembrane region" description="Helical" evidence="5">
    <location>
        <begin position="83"/>
        <end position="104"/>
    </location>
</feature>
<feature type="domain" description="SLC26A/SulP transporter" evidence="6">
    <location>
        <begin position="11"/>
        <end position="159"/>
    </location>
</feature>
<dbReference type="SUPFAM" id="SSF52091">
    <property type="entry name" value="SpoIIaa-like"/>
    <property type="match status" value="1"/>
</dbReference>
<dbReference type="InterPro" id="IPR058548">
    <property type="entry name" value="MlaB-like_STAS"/>
</dbReference>
<proteinExistence type="predicted"/>
<dbReference type="Gene3D" id="3.30.750.24">
    <property type="entry name" value="STAS domain"/>
    <property type="match status" value="1"/>
</dbReference>